<feature type="transmembrane region" description="Helical" evidence="16">
    <location>
        <begin position="798"/>
        <end position="816"/>
    </location>
</feature>
<evidence type="ECO:0000256" key="17">
    <source>
        <dbReference type="SAM" id="MobiDB-lite"/>
    </source>
</evidence>
<evidence type="ECO:0000256" key="14">
    <source>
        <dbReference type="ARBA" id="ARBA00023065"/>
    </source>
</evidence>
<dbReference type="GO" id="GO:0016887">
    <property type="term" value="F:ATP hydrolysis activity"/>
    <property type="evidence" value="ECO:0007669"/>
    <property type="project" value="InterPro"/>
</dbReference>
<dbReference type="PRINTS" id="PR00119">
    <property type="entry name" value="CATATPASE"/>
</dbReference>
<dbReference type="PANTHER" id="PTHR43520:SF8">
    <property type="entry name" value="P-TYPE CU(+) TRANSPORTER"/>
    <property type="match status" value="1"/>
</dbReference>
<dbReference type="InterPro" id="IPR001757">
    <property type="entry name" value="P_typ_ATPase"/>
</dbReference>
<evidence type="ECO:0000256" key="9">
    <source>
        <dbReference type="ARBA" id="ARBA00022840"/>
    </source>
</evidence>
<keyword evidence="8" id="KW-0187">Copper transport</keyword>
<dbReference type="NCBIfam" id="TIGR01494">
    <property type="entry name" value="ATPase_P-type"/>
    <property type="match status" value="1"/>
</dbReference>
<name>A0A4S3MN84_9RHOB</name>
<evidence type="ECO:0000256" key="13">
    <source>
        <dbReference type="ARBA" id="ARBA00023008"/>
    </source>
</evidence>
<evidence type="ECO:0000256" key="16">
    <source>
        <dbReference type="RuleBase" id="RU362081"/>
    </source>
</evidence>
<feature type="transmembrane region" description="Helical" evidence="16">
    <location>
        <begin position="247"/>
        <end position="269"/>
    </location>
</feature>
<dbReference type="InterPro" id="IPR059000">
    <property type="entry name" value="ATPase_P-type_domA"/>
</dbReference>
<keyword evidence="10" id="KW-0460">Magnesium</keyword>
<evidence type="ECO:0000256" key="11">
    <source>
        <dbReference type="ARBA" id="ARBA00022967"/>
    </source>
</evidence>
<dbReference type="Pfam" id="PF00403">
    <property type="entry name" value="HMA"/>
    <property type="match status" value="2"/>
</dbReference>
<dbReference type="GO" id="GO:0005886">
    <property type="term" value="C:plasma membrane"/>
    <property type="evidence" value="ECO:0007669"/>
    <property type="project" value="UniProtKB-SubCell"/>
</dbReference>
<keyword evidence="15 16" id="KW-0472">Membrane</keyword>
<dbReference type="Gene3D" id="3.40.1110.10">
    <property type="entry name" value="Calcium-transporting ATPase, cytoplasmic domain N"/>
    <property type="match status" value="1"/>
</dbReference>
<organism evidence="19 20">
    <name type="scientific">Aliigemmobacter aestuarii</name>
    <dbReference type="NCBI Taxonomy" id="1445661"/>
    <lineage>
        <taxon>Bacteria</taxon>
        <taxon>Pseudomonadati</taxon>
        <taxon>Pseudomonadota</taxon>
        <taxon>Alphaproteobacteria</taxon>
        <taxon>Rhodobacterales</taxon>
        <taxon>Paracoccaceae</taxon>
        <taxon>Aliigemmobacter</taxon>
    </lineage>
</organism>
<dbReference type="NCBIfam" id="TIGR00003">
    <property type="entry name" value="copper ion binding protein"/>
    <property type="match status" value="1"/>
</dbReference>
<sequence>MSMTASAPPAAALKSAPTGPTQSARLHLDGMTCASCVARAERVLARLPGVAEARVNLASETAEVRFDAPASLGQMAEALDAAGYPARKAVIDLSVEGMTCAACTGRVERVLKAQPGVIGAVANLATRRAQVEVFEGGADAAALAGAVTRAGFAAAPLSEAAPEAARDAEYRRLVRDTWIAGILTLPVFITEMGGHLVPAFHHWLYGLVGQGPIWTMQFILATAVMFGPGLRFFRKGLPALMRGAPDMNSLVAVGTLAAWSYSVVALFLPRLLPEGAQAVYFEAAAVIVALILLGRTLEARARGQAGAAIARLVGLQPRTALVEGEAGAVETPIEAIRVGDLLRVRPGERIPLDGEVEAGQSAVDESMLTGEALPVGKAPGDAVTGGTINTTGGLRVRVTKIGKDTVLAQIIAMVEQAQATKLPVQAMVDRVTLWFVPVVMALAVLTVAVWLLLGPGLGPALVAGVSVLIIACPCAMGLATPVSIIVGTGRAAELGVLFRRGEALQRLSSIRTMAFDKTGTLTEGRPVVVEMHPTSAHALRLVAAVEAGSEHPLAQAILTAAAERGIDLPEAEGFTAVPGHGAEATVEGQRVAVGAARMFAPGGTGEFDALADRMAERGATPVFYAVDGRVMGVIGIADRLKPTAAAAVAALRGMGLSPAMITGDAARVAAHIGAEAGIDAIRAEVLPAGKVDAVRAMGQGGDGAGVAFVGDGINDAPALAAAEVGVAMGTGTDVALETAEVVLMRGDPMAAVTAVRVSRAIMRNIRQNLFWAFGYNAALIPVAAGVLVPFGGPQLSPMLAAGAMALSSVFVLTNALRLRFIRPAGA</sequence>
<dbReference type="SUPFAM" id="SSF81653">
    <property type="entry name" value="Calcium ATPase, transduction domain A"/>
    <property type="match status" value="1"/>
</dbReference>
<evidence type="ECO:0000256" key="15">
    <source>
        <dbReference type="ARBA" id="ARBA00023136"/>
    </source>
</evidence>
<dbReference type="FunFam" id="2.70.150.10:FF:000002">
    <property type="entry name" value="Copper-transporting ATPase 1, putative"/>
    <property type="match status" value="1"/>
</dbReference>
<dbReference type="PROSITE" id="PS00154">
    <property type="entry name" value="ATPASE_E1_E2"/>
    <property type="match status" value="1"/>
</dbReference>
<proteinExistence type="inferred from homology"/>
<keyword evidence="16" id="KW-1003">Cell membrane</keyword>
<dbReference type="InterPro" id="IPR017969">
    <property type="entry name" value="Heavy-metal-associated_CS"/>
</dbReference>
<keyword evidence="4 16" id="KW-0812">Transmembrane</keyword>
<dbReference type="InterPro" id="IPR044492">
    <property type="entry name" value="P_typ_ATPase_HD_dom"/>
</dbReference>
<dbReference type="PROSITE" id="PS01229">
    <property type="entry name" value="COF_2"/>
    <property type="match status" value="1"/>
</dbReference>
<feature type="transmembrane region" description="Helical" evidence="16">
    <location>
        <begin position="459"/>
        <end position="480"/>
    </location>
</feature>
<dbReference type="InterPro" id="IPR006122">
    <property type="entry name" value="HMA_Cu_ion-bd"/>
</dbReference>
<dbReference type="GO" id="GO:0005507">
    <property type="term" value="F:copper ion binding"/>
    <property type="evidence" value="ECO:0007669"/>
    <property type="project" value="InterPro"/>
</dbReference>
<dbReference type="SFLD" id="SFLDG00002">
    <property type="entry name" value="C1.7:_P-type_atpase_like"/>
    <property type="match status" value="1"/>
</dbReference>
<dbReference type="SUPFAM" id="SSF56784">
    <property type="entry name" value="HAD-like"/>
    <property type="match status" value="1"/>
</dbReference>
<dbReference type="InterPro" id="IPR027256">
    <property type="entry name" value="P-typ_ATPase_IB"/>
</dbReference>
<feature type="transmembrane region" description="Helical" evidence="16">
    <location>
        <begin position="275"/>
        <end position="294"/>
    </location>
</feature>
<feature type="transmembrane region" description="Helical" evidence="16">
    <location>
        <begin position="431"/>
        <end position="453"/>
    </location>
</feature>
<feature type="compositionally biased region" description="Low complexity" evidence="17">
    <location>
        <begin position="1"/>
        <end position="17"/>
    </location>
</feature>
<dbReference type="InterPro" id="IPR018303">
    <property type="entry name" value="ATPase_P-typ_P_site"/>
</dbReference>
<comment type="similarity">
    <text evidence="2 16">Belongs to the cation transport ATPase (P-type) (TC 3.A.3) family. Type IB subfamily.</text>
</comment>
<keyword evidence="11" id="KW-1278">Translocase</keyword>
<dbReference type="InterPro" id="IPR023299">
    <property type="entry name" value="ATPase_P-typ_cyto_dom_N"/>
</dbReference>
<dbReference type="Gene3D" id="3.30.70.100">
    <property type="match status" value="2"/>
</dbReference>
<dbReference type="CDD" id="cd00371">
    <property type="entry name" value="HMA"/>
    <property type="match status" value="2"/>
</dbReference>
<dbReference type="Pfam" id="PF00702">
    <property type="entry name" value="Hydrolase"/>
    <property type="match status" value="1"/>
</dbReference>
<comment type="subcellular location">
    <subcellularLocation>
        <location evidence="16">Cell membrane</location>
    </subcellularLocation>
    <subcellularLocation>
        <location evidence="1">Endomembrane system</location>
        <topology evidence="1">Multi-pass membrane protein</topology>
    </subcellularLocation>
</comment>
<feature type="transmembrane region" description="Helical" evidence="16">
    <location>
        <begin position="769"/>
        <end position="792"/>
    </location>
</feature>
<keyword evidence="12 16" id="KW-1133">Transmembrane helix</keyword>
<feature type="domain" description="HMA" evidence="18">
    <location>
        <begin position="22"/>
        <end position="87"/>
    </location>
</feature>
<keyword evidence="6" id="KW-0677">Repeat</keyword>
<evidence type="ECO:0000256" key="4">
    <source>
        <dbReference type="ARBA" id="ARBA00022692"/>
    </source>
</evidence>
<dbReference type="GO" id="GO:0043682">
    <property type="term" value="F:P-type divalent copper transporter activity"/>
    <property type="evidence" value="ECO:0007669"/>
    <property type="project" value="TreeGrafter"/>
</dbReference>
<gene>
    <name evidence="19" type="ORF">E7811_12615</name>
</gene>
<dbReference type="PANTHER" id="PTHR43520">
    <property type="entry name" value="ATP7, ISOFORM B"/>
    <property type="match status" value="1"/>
</dbReference>
<dbReference type="Pfam" id="PF00122">
    <property type="entry name" value="E1-E2_ATPase"/>
    <property type="match status" value="1"/>
</dbReference>
<dbReference type="EMBL" id="SSND01000003">
    <property type="protein sequence ID" value="THD82983.1"/>
    <property type="molecule type" value="Genomic_DNA"/>
</dbReference>
<keyword evidence="20" id="KW-1185">Reference proteome</keyword>
<dbReference type="AlphaFoldDB" id="A0A4S3MN84"/>
<evidence type="ECO:0000256" key="3">
    <source>
        <dbReference type="ARBA" id="ARBA00022448"/>
    </source>
</evidence>
<protein>
    <submittedName>
        <fullName evidence="19">Copper-translocating P-type ATPase</fullName>
    </submittedName>
</protein>
<dbReference type="SUPFAM" id="SSF81665">
    <property type="entry name" value="Calcium ATPase, transmembrane domain M"/>
    <property type="match status" value="1"/>
</dbReference>
<dbReference type="CDD" id="cd02094">
    <property type="entry name" value="P-type_ATPase_Cu-like"/>
    <property type="match status" value="1"/>
</dbReference>
<feature type="transmembrane region" description="Helical" evidence="16">
    <location>
        <begin position="203"/>
        <end position="226"/>
    </location>
</feature>
<feature type="region of interest" description="Disordered" evidence="17">
    <location>
        <begin position="1"/>
        <end position="22"/>
    </location>
</feature>
<keyword evidence="13" id="KW-0186">Copper</keyword>
<dbReference type="InterPro" id="IPR008250">
    <property type="entry name" value="ATPase_P-typ_transduc_dom_A_sf"/>
</dbReference>
<keyword evidence="7 16" id="KW-0547">Nucleotide-binding</keyword>
<dbReference type="PROSITE" id="PS50846">
    <property type="entry name" value="HMA_2"/>
    <property type="match status" value="2"/>
</dbReference>
<evidence type="ECO:0000313" key="20">
    <source>
        <dbReference type="Proteomes" id="UP000309450"/>
    </source>
</evidence>
<keyword evidence="14" id="KW-0406">Ion transport</keyword>
<evidence type="ECO:0000256" key="6">
    <source>
        <dbReference type="ARBA" id="ARBA00022737"/>
    </source>
</evidence>
<dbReference type="InterPro" id="IPR036412">
    <property type="entry name" value="HAD-like_sf"/>
</dbReference>
<evidence type="ECO:0000256" key="5">
    <source>
        <dbReference type="ARBA" id="ARBA00022723"/>
    </source>
</evidence>
<reference evidence="19 20" key="1">
    <citation type="submission" date="2019-04" db="EMBL/GenBank/DDBJ databases">
        <title>Draft genome sequence of Gemmobacter aestuarii sp. nov.</title>
        <authorList>
            <person name="Hameed A."/>
            <person name="Lin S.-Y."/>
            <person name="Shahina M."/>
            <person name="Lai W.-A."/>
            <person name="Young C.-C."/>
        </authorList>
    </citation>
    <scope>NUCLEOTIDE SEQUENCE [LARGE SCALE GENOMIC DNA]</scope>
    <source>
        <strain evidence="19 20">CC-PW-75</strain>
    </source>
</reference>
<dbReference type="InterPro" id="IPR036163">
    <property type="entry name" value="HMA_dom_sf"/>
</dbReference>
<accession>A0A4S3MN84</accession>
<dbReference type="InterPro" id="IPR023298">
    <property type="entry name" value="ATPase_P-typ_TM_dom_sf"/>
</dbReference>
<dbReference type="OrthoDB" id="9807843at2"/>
<evidence type="ECO:0000313" key="19">
    <source>
        <dbReference type="EMBL" id="THD82983.1"/>
    </source>
</evidence>
<dbReference type="PROSITE" id="PS01047">
    <property type="entry name" value="HMA_1"/>
    <property type="match status" value="1"/>
</dbReference>
<evidence type="ECO:0000256" key="8">
    <source>
        <dbReference type="ARBA" id="ARBA00022796"/>
    </source>
</evidence>
<dbReference type="Gene3D" id="2.70.150.10">
    <property type="entry name" value="Calcium-transporting ATPase, cytoplasmic transduction domain A"/>
    <property type="match status" value="1"/>
</dbReference>
<evidence type="ECO:0000256" key="10">
    <source>
        <dbReference type="ARBA" id="ARBA00022842"/>
    </source>
</evidence>
<dbReference type="FunFam" id="3.30.70.100:FF:000001">
    <property type="entry name" value="ATPase copper transporting beta"/>
    <property type="match status" value="1"/>
</dbReference>
<dbReference type="NCBIfam" id="TIGR01525">
    <property type="entry name" value="ATPase-IB_hvy"/>
    <property type="match status" value="1"/>
</dbReference>
<dbReference type="PRINTS" id="PR00943">
    <property type="entry name" value="CUATPASE"/>
</dbReference>
<dbReference type="InterPro" id="IPR006121">
    <property type="entry name" value="HMA_dom"/>
</dbReference>
<feature type="transmembrane region" description="Helical" evidence="16">
    <location>
        <begin position="178"/>
        <end position="197"/>
    </location>
</feature>
<evidence type="ECO:0000256" key="1">
    <source>
        <dbReference type="ARBA" id="ARBA00004127"/>
    </source>
</evidence>
<dbReference type="SUPFAM" id="SSF55008">
    <property type="entry name" value="HMA, heavy metal-associated domain"/>
    <property type="match status" value="2"/>
</dbReference>
<dbReference type="InterPro" id="IPR023214">
    <property type="entry name" value="HAD_sf"/>
</dbReference>
<dbReference type="GO" id="GO:0005524">
    <property type="term" value="F:ATP binding"/>
    <property type="evidence" value="ECO:0007669"/>
    <property type="project" value="UniProtKB-UniRule"/>
</dbReference>
<dbReference type="Proteomes" id="UP000309450">
    <property type="component" value="Unassembled WGS sequence"/>
</dbReference>
<keyword evidence="9 16" id="KW-0067">ATP-binding</keyword>
<dbReference type="NCBIfam" id="TIGR01511">
    <property type="entry name" value="ATPase-IB1_Cu"/>
    <property type="match status" value="1"/>
</dbReference>
<evidence type="ECO:0000259" key="18">
    <source>
        <dbReference type="PROSITE" id="PS50846"/>
    </source>
</evidence>
<feature type="domain" description="HMA" evidence="18">
    <location>
        <begin position="89"/>
        <end position="155"/>
    </location>
</feature>
<keyword evidence="5 16" id="KW-0479">Metal-binding</keyword>
<dbReference type="GO" id="GO:0012505">
    <property type="term" value="C:endomembrane system"/>
    <property type="evidence" value="ECO:0007669"/>
    <property type="project" value="UniProtKB-SubCell"/>
</dbReference>
<dbReference type="SFLD" id="SFLDS00003">
    <property type="entry name" value="Haloacid_Dehalogenase"/>
    <property type="match status" value="1"/>
</dbReference>
<evidence type="ECO:0000256" key="7">
    <source>
        <dbReference type="ARBA" id="ARBA00022741"/>
    </source>
</evidence>
<evidence type="ECO:0000256" key="12">
    <source>
        <dbReference type="ARBA" id="ARBA00022989"/>
    </source>
</evidence>
<dbReference type="SFLD" id="SFLDF00027">
    <property type="entry name" value="p-type_atpase"/>
    <property type="match status" value="1"/>
</dbReference>
<dbReference type="GO" id="GO:0055070">
    <property type="term" value="P:copper ion homeostasis"/>
    <property type="evidence" value="ECO:0007669"/>
    <property type="project" value="TreeGrafter"/>
</dbReference>
<keyword evidence="3" id="KW-0813">Transport</keyword>
<comment type="caution">
    <text evidence="19">The sequence shown here is derived from an EMBL/GenBank/DDBJ whole genome shotgun (WGS) entry which is preliminary data.</text>
</comment>
<evidence type="ECO:0000256" key="2">
    <source>
        <dbReference type="ARBA" id="ARBA00006024"/>
    </source>
</evidence>
<dbReference type="Gene3D" id="3.40.50.1000">
    <property type="entry name" value="HAD superfamily/HAD-like"/>
    <property type="match status" value="1"/>
</dbReference>